<dbReference type="Proteomes" id="UP001264340">
    <property type="component" value="Unassembled WGS sequence"/>
</dbReference>
<gene>
    <name evidence="1" type="ORF">J2804_003500</name>
</gene>
<proteinExistence type="predicted"/>
<evidence type="ECO:0000313" key="2">
    <source>
        <dbReference type="Proteomes" id="UP001264340"/>
    </source>
</evidence>
<keyword evidence="2" id="KW-1185">Reference proteome</keyword>
<dbReference type="EMBL" id="JAVDRP010000006">
    <property type="protein sequence ID" value="MDR6410078.1"/>
    <property type="molecule type" value="Genomic_DNA"/>
</dbReference>
<evidence type="ECO:0000313" key="1">
    <source>
        <dbReference type="EMBL" id="MDR6410078.1"/>
    </source>
</evidence>
<sequence>MLCTRKYVFGVPLFKRDKYVFRIFHGRTLPQGFLEAVRH</sequence>
<comment type="caution">
    <text evidence="1">The sequence shown here is derived from an EMBL/GenBank/DDBJ whole genome shotgun (WGS) entry which is preliminary data.</text>
</comment>
<reference evidence="1 2" key="1">
    <citation type="submission" date="2023-07" db="EMBL/GenBank/DDBJ databases">
        <title>Sorghum-associated microbial communities from plants grown in Nebraska, USA.</title>
        <authorList>
            <person name="Schachtman D."/>
        </authorList>
    </citation>
    <scope>NUCLEOTIDE SEQUENCE [LARGE SCALE GENOMIC DNA]</scope>
    <source>
        <strain evidence="1 2">DS1316</strain>
    </source>
</reference>
<organism evidence="1 2">
    <name type="scientific">Paraburkholderia terricola</name>
    <dbReference type="NCBI Taxonomy" id="169427"/>
    <lineage>
        <taxon>Bacteria</taxon>
        <taxon>Pseudomonadati</taxon>
        <taxon>Pseudomonadota</taxon>
        <taxon>Betaproteobacteria</taxon>
        <taxon>Burkholderiales</taxon>
        <taxon>Burkholderiaceae</taxon>
        <taxon>Paraburkholderia</taxon>
    </lineage>
</organism>
<protein>
    <submittedName>
        <fullName evidence="1">Uncharacterized protein</fullName>
    </submittedName>
</protein>
<accession>A0ABU1LTI8</accession>
<name>A0ABU1LTI8_9BURK</name>